<dbReference type="EMBL" id="BJVY01000022">
    <property type="protein sequence ID" value="GEL72159.1"/>
    <property type="molecule type" value="Genomic_DNA"/>
</dbReference>
<dbReference type="Pfam" id="PF07602">
    <property type="entry name" value="DUF1565"/>
    <property type="match status" value="1"/>
</dbReference>
<evidence type="ECO:0000256" key="5">
    <source>
        <dbReference type="SAM" id="SignalP"/>
    </source>
</evidence>
<feature type="compositionally biased region" description="Pro residues" evidence="4">
    <location>
        <begin position="77"/>
        <end position="91"/>
    </location>
</feature>
<proteinExistence type="predicted"/>
<dbReference type="Proteomes" id="UP000198717">
    <property type="component" value="Unassembled WGS sequence"/>
</dbReference>
<dbReference type="Gene3D" id="2.160.20.10">
    <property type="entry name" value="Single-stranded right-handed beta-helix, Pectin lyase-like"/>
    <property type="match status" value="1"/>
</dbReference>
<evidence type="ECO:0000313" key="10">
    <source>
        <dbReference type="Proteomes" id="UP000198717"/>
    </source>
</evidence>
<evidence type="ECO:0000259" key="7">
    <source>
        <dbReference type="Pfam" id="PF13229"/>
    </source>
</evidence>
<feature type="chain" id="PRO_5022860314" description="Right handed beta helix domain-containing protein" evidence="5">
    <location>
        <begin position="27"/>
        <end position="549"/>
    </location>
</feature>
<evidence type="ECO:0000256" key="2">
    <source>
        <dbReference type="ARBA" id="ARBA00022525"/>
    </source>
</evidence>
<accession>A0A511HI23</accession>
<evidence type="ECO:0000256" key="1">
    <source>
        <dbReference type="ARBA" id="ARBA00004613"/>
    </source>
</evidence>
<keyword evidence="10" id="KW-1185">Reference proteome</keyword>
<protein>
    <recommendedName>
        <fullName evidence="12">Right handed beta helix domain-containing protein</fullName>
    </recommendedName>
</protein>
<feature type="signal peptide" evidence="5">
    <location>
        <begin position="1"/>
        <end position="26"/>
    </location>
</feature>
<comment type="caution">
    <text evidence="8">The sequence shown here is derived from an EMBL/GenBank/DDBJ whole genome shotgun (WGS) entry which is preliminary data.</text>
</comment>
<feature type="region of interest" description="Disordered" evidence="4">
    <location>
        <begin position="19"/>
        <end position="115"/>
    </location>
</feature>
<feature type="domain" description="DUF1565" evidence="6">
    <location>
        <begin position="102"/>
        <end position="141"/>
    </location>
</feature>
<evidence type="ECO:0000256" key="4">
    <source>
        <dbReference type="SAM" id="MobiDB-lite"/>
    </source>
</evidence>
<reference evidence="8 11" key="2">
    <citation type="submission" date="2019-07" db="EMBL/GenBank/DDBJ databases">
        <title>Whole genome shotgun sequence of Myxococcus virescens NBRC 100334.</title>
        <authorList>
            <person name="Hosoyama A."/>
            <person name="Uohara A."/>
            <person name="Ohji S."/>
            <person name="Ichikawa N."/>
        </authorList>
    </citation>
    <scope>NUCLEOTIDE SEQUENCE [LARGE SCALE GENOMIC DNA]</scope>
    <source>
        <strain evidence="8 11">NBRC 100334</strain>
    </source>
</reference>
<evidence type="ECO:0000313" key="9">
    <source>
        <dbReference type="EMBL" id="SDE84752.1"/>
    </source>
</evidence>
<dbReference type="InterPro" id="IPR012334">
    <property type="entry name" value="Pectin_lyas_fold"/>
</dbReference>
<dbReference type="AlphaFoldDB" id="A0A511HI23"/>
<name>A0A511HI23_9BACT</name>
<dbReference type="PANTHER" id="PTHR40088">
    <property type="entry name" value="PECTATE LYASE (EUROFUNG)"/>
    <property type="match status" value="1"/>
</dbReference>
<evidence type="ECO:0000256" key="3">
    <source>
        <dbReference type="ARBA" id="ARBA00022729"/>
    </source>
</evidence>
<dbReference type="EMBL" id="FNAJ01000013">
    <property type="protein sequence ID" value="SDE84752.1"/>
    <property type="molecule type" value="Genomic_DNA"/>
</dbReference>
<dbReference type="Pfam" id="PF13229">
    <property type="entry name" value="Beta_helix"/>
    <property type="match status" value="1"/>
</dbReference>
<organism evidence="8 11">
    <name type="scientific">Myxococcus virescens</name>
    <dbReference type="NCBI Taxonomy" id="83456"/>
    <lineage>
        <taxon>Bacteria</taxon>
        <taxon>Pseudomonadati</taxon>
        <taxon>Myxococcota</taxon>
        <taxon>Myxococcia</taxon>
        <taxon>Myxococcales</taxon>
        <taxon>Cystobacterineae</taxon>
        <taxon>Myxococcaceae</taxon>
        <taxon>Myxococcus</taxon>
    </lineage>
</organism>
<reference evidence="9 10" key="1">
    <citation type="submission" date="2016-10" db="EMBL/GenBank/DDBJ databases">
        <authorList>
            <person name="Varghese N."/>
            <person name="Submissions S."/>
        </authorList>
    </citation>
    <scope>NUCLEOTIDE SEQUENCE [LARGE SCALE GENOMIC DNA]</scope>
    <source>
        <strain evidence="9 10">DSM 2260</strain>
    </source>
</reference>
<dbReference type="Proteomes" id="UP000321224">
    <property type="component" value="Unassembled WGS sequence"/>
</dbReference>
<comment type="subcellular location">
    <subcellularLocation>
        <location evidence="1">Secreted</location>
    </subcellularLocation>
</comment>
<dbReference type="PROSITE" id="PS51257">
    <property type="entry name" value="PROKAR_LIPOPROTEIN"/>
    <property type="match status" value="1"/>
</dbReference>
<dbReference type="SMART" id="SM00710">
    <property type="entry name" value="PbH1"/>
    <property type="match status" value="8"/>
</dbReference>
<dbReference type="RefSeq" id="WP_090493085.1">
    <property type="nucleotide sequence ID" value="NZ_BJVY01000022.1"/>
</dbReference>
<dbReference type="GO" id="GO:0016837">
    <property type="term" value="F:carbon-oxygen lyase activity, acting on polysaccharides"/>
    <property type="evidence" value="ECO:0007669"/>
    <property type="project" value="TreeGrafter"/>
</dbReference>
<dbReference type="SUPFAM" id="SSF51126">
    <property type="entry name" value="Pectin lyase-like"/>
    <property type="match status" value="1"/>
</dbReference>
<dbReference type="InterPro" id="IPR052052">
    <property type="entry name" value="Polysaccharide_Lyase_9"/>
</dbReference>
<feature type="compositionally biased region" description="Basic and acidic residues" evidence="4">
    <location>
        <begin position="57"/>
        <end position="66"/>
    </location>
</feature>
<dbReference type="PANTHER" id="PTHR40088:SF2">
    <property type="entry name" value="SECRETED SUGAR HYDROLASE"/>
    <property type="match status" value="1"/>
</dbReference>
<feature type="domain" description="Right handed beta helix" evidence="7">
    <location>
        <begin position="254"/>
        <end position="438"/>
    </location>
</feature>
<dbReference type="GO" id="GO:0005576">
    <property type="term" value="C:extracellular region"/>
    <property type="evidence" value="ECO:0007669"/>
    <property type="project" value="UniProtKB-SubCell"/>
</dbReference>
<evidence type="ECO:0000259" key="6">
    <source>
        <dbReference type="Pfam" id="PF07602"/>
    </source>
</evidence>
<feature type="compositionally biased region" description="Low complexity" evidence="4">
    <location>
        <begin position="19"/>
        <end position="36"/>
    </location>
</feature>
<evidence type="ECO:0000313" key="8">
    <source>
        <dbReference type="EMBL" id="GEL72159.1"/>
    </source>
</evidence>
<dbReference type="InterPro" id="IPR006626">
    <property type="entry name" value="PbH1"/>
</dbReference>
<gene>
    <name evidence="8" type="ORF">MVI01_39430</name>
    <name evidence="9" type="ORF">SAMN04488504_11358</name>
</gene>
<keyword evidence="2" id="KW-0964">Secreted</keyword>
<keyword evidence="3 5" id="KW-0732">Signal</keyword>
<sequence length="549" mass="57603">MSRLRSLCLLGLVSVGGVACSNGAQAPAPASDSSPLPSYPGSRRPSAPNMPTPPPRNDNDDVSGHDGDDDDDTPVVQQPPPVPAPQAPEPPAYTREWYVSPSGNDSANGSREKPLRTISKALTRVGPGEIIRVQKGTYAEKLIIDASAKAGTAEAPITLRGEGLPKLVPTQSGWFMAHVQRPHWRIEGFEFDVRGQRQVAVTFSGNTTGTVLAGNELHHGAFGSGISTDAGANGITIENNHIHHFARGNDDSHGVVIAPTSVDITVRGNDIHDNSGDSVQCLGPEGFSNNAPARGVLIEDNDMYDNRENAVDLKTCHDVVVRGNRMYGFGKSTSSRGEAVVVHYSARNVVIEDNDISDSSLGIAVGGNRVGAPPTNISIRRNRIHDLKTPEGSGIRIENGSDVRVLHNTVVGTDGFAFVVGHGTGGPSTNIAVRNNLFATRNAVSMGLSAPGLSMTSNLYLADAAFNTGIFVAPQSGWVGSTLAHWLSNGVELDSDESGEPLVDLDTLMPGERAVDRGTDLGLPYCGAAPDIGAVESDCPEATAAALME</sequence>
<dbReference type="InterPro" id="IPR011050">
    <property type="entry name" value="Pectin_lyase_fold/virulence"/>
</dbReference>
<dbReference type="InterPro" id="IPR039448">
    <property type="entry name" value="Beta_helix"/>
</dbReference>
<evidence type="ECO:0008006" key="12">
    <source>
        <dbReference type="Google" id="ProtNLM"/>
    </source>
</evidence>
<dbReference type="InterPro" id="IPR011459">
    <property type="entry name" value="DUF1565"/>
</dbReference>
<evidence type="ECO:0000313" key="11">
    <source>
        <dbReference type="Proteomes" id="UP000321224"/>
    </source>
</evidence>